<organism evidence="2 3">
    <name type="scientific">Lophium mytilinum</name>
    <dbReference type="NCBI Taxonomy" id="390894"/>
    <lineage>
        <taxon>Eukaryota</taxon>
        <taxon>Fungi</taxon>
        <taxon>Dikarya</taxon>
        <taxon>Ascomycota</taxon>
        <taxon>Pezizomycotina</taxon>
        <taxon>Dothideomycetes</taxon>
        <taxon>Pleosporomycetidae</taxon>
        <taxon>Mytilinidiales</taxon>
        <taxon>Mytilinidiaceae</taxon>
        <taxon>Lophium</taxon>
    </lineage>
</organism>
<evidence type="ECO:0000313" key="3">
    <source>
        <dbReference type="Proteomes" id="UP000799750"/>
    </source>
</evidence>
<keyword evidence="1" id="KW-1133">Transmembrane helix</keyword>
<feature type="transmembrane region" description="Helical" evidence="1">
    <location>
        <begin position="353"/>
        <end position="371"/>
    </location>
</feature>
<dbReference type="EMBL" id="MU004186">
    <property type="protein sequence ID" value="KAF2497800.1"/>
    <property type="molecule type" value="Genomic_DNA"/>
</dbReference>
<reference evidence="2" key="1">
    <citation type="journal article" date="2020" name="Stud. Mycol.">
        <title>101 Dothideomycetes genomes: a test case for predicting lifestyles and emergence of pathogens.</title>
        <authorList>
            <person name="Haridas S."/>
            <person name="Albert R."/>
            <person name="Binder M."/>
            <person name="Bloem J."/>
            <person name="Labutti K."/>
            <person name="Salamov A."/>
            <person name="Andreopoulos B."/>
            <person name="Baker S."/>
            <person name="Barry K."/>
            <person name="Bills G."/>
            <person name="Bluhm B."/>
            <person name="Cannon C."/>
            <person name="Castanera R."/>
            <person name="Culley D."/>
            <person name="Daum C."/>
            <person name="Ezra D."/>
            <person name="Gonzalez J."/>
            <person name="Henrissat B."/>
            <person name="Kuo A."/>
            <person name="Liang C."/>
            <person name="Lipzen A."/>
            <person name="Lutzoni F."/>
            <person name="Magnuson J."/>
            <person name="Mondo S."/>
            <person name="Nolan M."/>
            <person name="Ohm R."/>
            <person name="Pangilinan J."/>
            <person name="Park H.-J."/>
            <person name="Ramirez L."/>
            <person name="Alfaro M."/>
            <person name="Sun H."/>
            <person name="Tritt A."/>
            <person name="Yoshinaga Y."/>
            <person name="Zwiers L.-H."/>
            <person name="Turgeon B."/>
            <person name="Goodwin S."/>
            <person name="Spatafora J."/>
            <person name="Crous P."/>
            <person name="Grigoriev I."/>
        </authorList>
    </citation>
    <scope>NUCLEOTIDE SEQUENCE</scope>
    <source>
        <strain evidence="2">CBS 269.34</strain>
    </source>
</reference>
<name>A0A6A6R1I8_9PEZI</name>
<dbReference type="OrthoDB" id="194358at2759"/>
<evidence type="ECO:0000256" key="1">
    <source>
        <dbReference type="SAM" id="Phobius"/>
    </source>
</evidence>
<proteinExistence type="predicted"/>
<sequence length="640" mass="69414">MAPTTTSISTSMLMATASYPPTAPPTPSSSFDGDEFSNNLFSDLAPLLTLFGEQVTKQFLSLSMGWADNILLAMGPLGIITTVVSAIRVGGKRGLKTLVGRARESISAAEAELLSSTSADVCEVWSGQEVVRQYGVPDTKEMIIVLDYDTSRVLGLVDACSKKYLREAPNQIVKDMQTYSSVALSELANGAPNITLNIRGSTVSKYELWFYTALGIVCQTVALVIPALGTYYWNWPKGDFPAPSYGYPCYAIGSGLIIAGLVFCSHIIEASTSEQDFIRNKPEPTMQVLRLQRACTVSDQHFGSYAIFNAPGDVCLRTSRLNNHRKGTTAAISSMMTIAGFICQFVGLRALHWSATIILLGATLVTTWARMSARRGLLLEPLCLPLPEGQEVPWLALFISRHLHLTSQQATGAFQSATQIRDDATPTRNEWEIVTGGYQANFKKSLARYAIAYNARNARSAYQGCSDLNEAIPPGVNPSADVVAACSRSNMATNLVNDKEAITLSVSMASDISKLMPIPKGSDNHVYQLSLAIETVTNLVAGPGLDLTAGPFTCFCWRHRASHKSTQSGRSVNGPSGSPASTQHTKILYAPYSFVVSRNLYSNNWKSDETCLRSVCSLWTHSLMSRRRLDTLESSALVTA</sequence>
<keyword evidence="1" id="KW-0472">Membrane</keyword>
<keyword evidence="3" id="KW-1185">Reference proteome</keyword>
<protein>
    <submittedName>
        <fullName evidence="2">Uncharacterized protein</fullName>
    </submittedName>
</protein>
<dbReference type="Proteomes" id="UP000799750">
    <property type="component" value="Unassembled WGS sequence"/>
</dbReference>
<feature type="transmembrane region" description="Helical" evidence="1">
    <location>
        <begin position="70"/>
        <end position="91"/>
    </location>
</feature>
<gene>
    <name evidence="2" type="ORF">BU16DRAFT_325830</name>
</gene>
<feature type="transmembrane region" description="Helical" evidence="1">
    <location>
        <begin position="245"/>
        <end position="268"/>
    </location>
</feature>
<feature type="transmembrane region" description="Helical" evidence="1">
    <location>
        <begin position="208"/>
        <end position="233"/>
    </location>
</feature>
<keyword evidence="1" id="KW-0812">Transmembrane</keyword>
<dbReference type="AlphaFoldDB" id="A0A6A6R1I8"/>
<accession>A0A6A6R1I8</accession>
<evidence type="ECO:0000313" key="2">
    <source>
        <dbReference type="EMBL" id="KAF2497800.1"/>
    </source>
</evidence>